<dbReference type="InterPro" id="IPR033899">
    <property type="entry name" value="CXC_Chemokine_domain"/>
</dbReference>
<protein>
    <recommendedName>
        <fullName evidence="3">Chemokine interleukin-8-like domain-containing protein</fullName>
    </recommendedName>
</protein>
<reference evidence="4" key="2">
    <citation type="submission" date="2025-09" db="UniProtKB">
        <authorList>
            <consortium name="Ensembl"/>
        </authorList>
    </citation>
    <scope>IDENTIFICATION</scope>
</reference>
<evidence type="ECO:0000313" key="4">
    <source>
        <dbReference type="Ensembl" id="ENSSFAP00005002475.1"/>
    </source>
</evidence>
<accession>A0A672FDR7</accession>
<dbReference type="AlphaFoldDB" id="A0A672FDR7"/>
<dbReference type="GO" id="GO:0008009">
    <property type="term" value="F:chemokine activity"/>
    <property type="evidence" value="ECO:0007669"/>
    <property type="project" value="InterPro"/>
</dbReference>
<comment type="similarity">
    <text evidence="1">Belongs to the intercrine alpha (chemokine CxC) family.</text>
</comment>
<sequence>FFFLEQSLHFCVPGSPPRHCRCIGVVPCCVPRRFIRKIEVIPNSGNCRRTEVIITRKNNSTDCVSPNDPRLKGLLQSMSLRQRYISHSSSLTILQIRSLYWSVTFHYLVTVNSDCLEKL</sequence>
<keyword evidence="5" id="KW-1185">Reference proteome</keyword>
<dbReference type="InterPro" id="IPR001811">
    <property type="entry name" value="Chemokine_IL8-like_dom"/>
</dbReference>
<name>A0A672FDR7_SALFA</name>
<dbReference type="Gene3D" id="2.40.50.40">
    <property type="match status" value="1"/>
</dbReference>
<dbReference type="SUPFAM" id="SSF54117">
    <property type="entry name" value="Interleukin 8-like chemokines"/>
    <property type="match status" value="1"/>
</dbReference>
<evidence type="ECO:0000259" key="3">
    <source>
        <dbReference type="SMART" id="SM00199"/>
    </source>
</evidence>
<dbReference type="GO" id="GO:0006955">
    <property type="term" value="P:immune response"/>
    <property type="evidence" value="ECO:0007669"/>
    <property type="project" value="InterPro"/>
</dbReference>
<evidence type="ECO:0000313" key="5">
    <source>
        <dbReference type="Proteomes" id="UP000472267"/>
    </source>
</evidence>
<feature type="domain" description="Chemokine interleukin-8-like" evidence="3">
    <location>
        <begin position="17"/>
        <end position="78"/>
    </location>
</feature>
<dbReference type="Ensembl" id="ENSSFAT00005002691.1">
    <property type="protein sequence ID" value="ENSSFAP00005002475.1"/>
    <property type="gene ID" value="ENSSFAG00005001774.1"/>
</dbReference>
<dbReference type="GO" id="GO:0006952">
    <property type="term" value="P:defense response"/>
    <property type="evidence" value="ECO:0007669"/>
    <property type="project" value="InterPro"/>
</dbReference>
<dbReference type="Proteomes" id="UP000472267">
    <property type="component" value="Unassembled WGS sequence"/>
</dbReference>
<dbReference type="GO" id="GO:0005615">
    <property type="term" value="C:extracellular space"/>
    <property type="evidence" value="ECO:0007669"/>
    <property type="project" value="UniProtKB-KW"/>
</dbReference>
<proteinExistence type="inferred from homology"/>
<evidence type="ECO:0000256" key="1">
    <source>
        <dbReference type="ARBA" id="ARBA00010665"/>
    </source>
</evidence>
<dbReference type="Pfam" id="PF00048">
    <property type="entry name" value="IL8"/>
    <property type="match status" value="1"/>
</dbReference>
<dbReference type="InterPro" id="IPR036048">
    <property type="entry name" value="Interleukin_8-like_sf"/>
</dbReference>
<keyword evidence="2" id="KW-0202">Cytokine</keyword>
<dbReference type="PRINTS" id="PR00437">
    <property type="entry name" value="SMALLCYTKCXC"/>
</dbReference>
<organism evidence="4 5">
    <name type="scientific">Salarias fasciatus</name>
    <name type="common">Jewelled blenny</name>
    <name type="synonym">Blennius fasciatus</name>
    <dbReference type="NCBI Taxonomy" id="181472"/>
    <lineage>
        <taxon>Eukaryota</taxon>
        <taxon>Metazoa</taxon>
        <taxon>Chordata</taxon>
        <taxon>Craniata</taxon>
        <taxon>Vertebrata</taxon>
        <taxon>Euteleostomi</taxon>
        <taxon>Actinopterygii</taxon>
        <taxon>Neopterygii</taxon>
        <taxon>Teleostei</taxon>
        <taxon>Neoteleostei</taxon>
        <taxon>Acanthomorphata</taxon>
        <taxon>Ovalentaria</taxon>
        <taxon>Blenniimorphae</taxon>
        <taxon>Blenniiformes</taxon>
        <taxon>Blennioidei</taxon>
        <taxon>Blenniidae</taxon>
        <taxon>Salariinae</taxon>
        <taxon>Salarias</taxon>
    </lineage>
</organism>
<dbReference type="SMART" id="SM00199">
    <property type="entry name" value="SCY"/>
    <property type="match status" value="1"/>
</dbReference>
<evidence type="ECO:0000256" key="2">
    <source>
        <dbReference type="ARBA" id="ARBA00022514"/>
    </source>
</evidence>
<dbReference type="CDD" id="cd00273">
    <property type="entry name" value="Chemokine_CXC"/>
    <property type="match status" value="1"/>
</dbReference>
<dbReference type="InParanoid" id="A0A672FDR7"/>
<reference evidence="4" key="1">
    <citation type="submission" date="2025-08" db="UniProtKB">
        <authorList>
            <consortium name="Ensembl"/>
        </authorList>
    </citation>
    <scope>IDENTIFICATION</scope>
</reference>
<dbReference type="InterPro" id="IPR001089">
    <property type="entry name" value="Chemokine_CXC"/>
</dbReference>